<feature type="compositionally biased region" description="Basic residues" evidence="6">
    <location>
        <begin position="437"/>
        <end position="446"/>
    </location>
</feature>
<evidence type="ECO:0000313" key="7">
    <source>
        <dbReference type="EMBL" id="KAH7018494.1"/>
    </source>
</evidence>
<keyword evidence="8" id="KW-1185">Reference proteome</keyword>
<keyword evidence="3" id="KW-0677">Repeat</keyword>
<dbReference type="AlphaFoldDB" id="A0A9P9BHH7"/>
<dbReference type="PANTHER" id="PTHR44019">
    <property type="entry name" value="WD REPEAT-CONTAINING PROTEIN 55"/>
    <property type="match status" value="1"/>
</dbReference>
<dbReference type="Pfam" id="PF00400">
    <property type="entry name" value="WD40"/>
    <property type="match status" value="2"/>
</dbReference>
<dbReference type="InterPro" id="IPR015943">
    <property type="entry name" value="WD40/YVTN_repeat-like_dom_sf"/>
</dbReference>
<evidence type="ECO:0000256" key="5">
    <source>
        <dbReference type="ARBA" id="ARBA00039514"/>
    </source>
</evidence>
<evidence type="ECO:0000256" key="4">
    <source>
        <dbReference type="ARBA" id="ARBA00039238"/>
    </source>
</evidence>
<feature type="region of interest" description="Disordered" evidence="6">
    <location>
        <begin position="359"/>
        <end position="466"/>
    </location>
</feature>
<evidence type="ECO:0000256" key="6">
    <source>
        <dbReference type="SAM" id="MobiDB-lite"/>
    </source>
</evidence>
<dbReference type="OrthoDB" id="2288928at2759"/>
<dbReference type="GeneID" id="70185115"/>
<reference evidence="7" key="1">
    <citation type="journal article" date="2021" name="Nat. Commun.">
        <title>Genetic determinants of endophytism in the Arabidopsis root mycobiome.</title>
        <authorList>
            <person name="Mesny F."/>
            <person name="Miyauchi S."/>
            <person name="Thiergart T."/>
            <person name="Pickel B."/>
            <person name="Atanasova L."/>
            <person name="Karlsson M."/>
            <person name="Huettel B."/>
            <person name="Barry K.W."/>
            <person name="Haridas S."/>
            <person name="Chen C."/>
            <person name="Bauer D."/>
            <person name="Andreopoulos W."/>
            <person name="Pangilinan J."/>
            <person name="LaButti K."/>
            <person name="Riley R."/>
            <person name="Lipzen A."/>
            <person name="Clum A."/>
            <person name="Drula E."/>
            <person name="Henrissat B."/>
            <person name="Kohler A."/>
            <person name="Grigoriev I.V."/>
            <person name="Martin F.M."/>
            <person name="Hacquard S."/>
        </authorList>
    </citation>
    <scope>NUCLEOTIDE SEQUENCE</scope>
    <source>
        <strain evidence="7">MPI-CAGE-CH-0230</strain>
    </source>
</reference>
<organism evidence="7 8">
    <name type="scientific">Microdochium trichocladiopsis</name>
    <dbReference type="NCBI Taxonomy" id="1682393"/>
    <lineage>
        <taxon>Eukaryota</taxon>
        <taxon>Fungi</taxon>
        <taxon>Dikarya</taxon>
        <taxon>Ascomycota</taxon>
        <taxon>Pezizomycotina</taxon>
        <taxon>Sordariomycetes</taxon>
        <taxon>Xylariomycetidae</taxon>
        <taxon>Xylariales</taxon>
        <taxon>Microdochiaceae</taxon>
        <taxon>Microdochium</taxon>
    </lineage>
</organism>
<accession>A0A9P9BHH7</accession>
<evidence type="ECO:0000256" key="1">
    <source>
        <dbReference type="ARBA" id="ARBA00007625"/>
    </source>
</evidence>
<feature type="compositionally biased region" description="Acidic residues" evidence="6">
    <location>
        <begin position="366"/>
        <end position="388"/>
    </location>
</feature>
<proteinExistence type="inferred from homology"/>
<dbReference type="Proteomes" id="UP000756346">
    <property type="component" value="Unassembled WGS sequence"/>
</dbReference>
<dbReference type="SMART" id="SM00320">
    <property type="entry name" value="WD40"/>
    <property type="match status" value="4"/>
</dbReference>
<comment type="similarity">
    <text evidence="1">Belongs to the WD repeat WDR55 family.</text>
</comment>
<dbReference type="RefSeq" id="XP_046006761.1">
    <property type="nucleotide sequence ID" value="XM_046155569.1"/>
</dbReference>
<name>A0A9P9BHH7_9PEZI</name>
<dbReference type="InterPro" id="IPR001680">
    <property type="entry name" value="WD40_rpt"/>
</dbReference>
<dbReference type="PANTHER" id="PTHR44019:SF20">
    <property type="entry name" value="WD REPEAT-CONTAINING PROTEIN 55"/>
    <property type="match status" value="1"/>
</dbReference>
<dbReference type="InterPro" id="IPR050505">
    <property type="entry name" value="WDR55/POC1"/>
</dbReference>
<gene>
    <name evidence="7" type="ORF">B0I36DRAFT_336068</name>
</gene>
<dbReference type="InterPro" id="IPR036322">
    <property type="entry name" value="WD40_repeat_dom_sf"/>
</dbReference>
<sequence>MFENLCTLPLTSELFTQAAHPTEPLLAVGLASGHVQCFRLPSAGDGSSGDDADADGDTSVLSDGRGMIDTAWRTRRHKGSCRSVVFSNDGSELYSAGTDSLLKHFSASTGQVLSKIAIPKTKSVDDSPCLLHALSPQTLLLACDSGVLHLLDLRDRALTSSKPAQTHFPHDDFISSITPLPVSAESTSGFSKQWISTGGTTLAVTDLRRGVLVRSDDQEDELLCTTFIPGIGPKTNRENGVVAVGTGTGVLTIWDKGAWDDQVDRVVVDGSSRAGGESLDCIVKVPDEVYGARGGKKVVVGAGDGTLRVVDIHKRQVETVLRHDDIEAVLGVDFDCHGRLISGGGQTIKVWQEAGISAGALRGGSDSDDDDDEDDSDDSDDDDGDDSDAPAAAVAVKQTNGKRGKAKGSDSDSDDNSDKDSDDNSDKDSDDSDAPKRGKKKRRKGGAAKVDLGPHGAHGILKFKGI</sequence>
<comment type="caution">
    <text evidence="7">The sequence shown here is derived from an EMBL/GenBank/DDBJ whole genome shotgun (WGS) entry which is preliminary data.</text>
</comment>
<protein>
    <recommendedName>
        <fullName evidence="4">WD repeat-containing protein JIP5</fullName>
    </recommendedName>
    <alternativeName>
        <fullName evidence="5">WD repeat-containing protein jip5</fullName>
    </alternativeName>
</protein>
<dbReference type="Gene3D" id="2.130.10.10">
    <property type="entry name" value="YVTN repeat-like/Quinoprotein amine dehydrogenase"/>
    <property type="match status" value="2"/>
</dbReference>
<keyword evidence="2" id="KW-0853">WD repeat</keyword>
<evidence type="ECO:0000256" key="2">
    <source>
        <dbReference type="ARBA" id="ARBA00022574"/>
    </source>
</evidence>
<feature type="compositionally biased region" description="Basic and acidic residues" evidence="6">
    <location>
        <begin position="416"/>
        <end position="427"/>
    </location>
</feature>
<evidence type="ECO:0000313" key="8">
    <source>
        <dbReference type="Proteomes" id="UP000756346"/>
    </source>
</evidence>
<dbReference type="SUPFAM" id="SSF50978">
    <property type="entry name" value="WD40 repeat-like"/>
    <property type="match status" value="1"/>
</dbReference>
<dbReference type="EMBL" id="JAGTJQ010000011">
    <property type="protein sequence ID" value="KAH7018494.1"/>
    <property type="molecule type" value="Genomic_DNA"/>
</dbReference>
<evidence type="ECO:0000256" key="3">
    <source>
        <dbReference type="ARBA" id="ARBA00022737"/>
    </source>
</evidence>